<feature type="domain" description="GS beta-grasp" evidence="10">
    <location>
        <begin position="50"/>
        <end position="132"/>
    </location>
</feature>
<accession>A0ABD0TH32</accession>
<evidence type="ECO:0000256" key="8">
    <source>
        <dbReference type="PROSITE-ProRule" id="PRU01330"/>
    </source>
</evidence>
<name>A0ABD0TH32_LOXSC</name>
<dbReference type="PROSITE" id="PS51986">
    <property type="entry name" value="GS_BETA_GRASP"/>
    <property type="match status" value="1"/>
</dbReference>
<gene>
    <name evidence="13" type="ORF">ABMA27_014239</name>
    <name evidence="12" type="ORF">ABMA28_014517</name>
</gene>
<dbReference type="SUPFAM" id="SSF54368">
    <property type="entry name" value="Glutamine synthetase, N-terminal domain"/>
    <property type="match status" value="1"/>
</dbReference>
<dbReference type="InterPro" id="IPR008147">
    <property type="entry name" value="Gln_synt_N"/>
</dbReference>
<dbReference type="PANTHER" id="PTHR20852:SF44">
    <property type="entry name" value="GLUTAMINE SYNTHETASE 1, MITOCHONDRIAL"/>
    <property type="match status" value="1"/>
</dbReference>
<keyword evidence="4" id="KW-0963">Cytoplasm</keyword>
<comment type="subcellular location">
    <subcellularLocation>
        <location evidence="1">Cytoplasm</location>
    </subcellularLocation>
</comment>
<dbReference type="GO" id="GO:0004356">
    <property type="term" value="F:glutamine synthetase activity"/>
    <property type="evidence" value="ECO:0007669"/>
    <property type="project" value="UniProtKB-EC"/>
</dbReference>
<evidence type="ECO:0000256" key="1">
    <source>
        <dbReference type="ARBA" id="ARBA00004496"/>
    </source>
</evidence>
<organism evidence="12 15">
    <name type="scientific">Loxostege sticticalis</name>
    <name type="common">Beet webworm moth</name>
    <dbReference type="NCBI Taxonomy" id="481309"/>
    <lineage>
        <taxon>Eukaryota</taxon>
        <taxon>Metazoa</taxon>
        <taxon>Ecdysozoa</taxon>
        <taxon>Arthropoda</taxon>
        <taxon>Hexapoda</taxon>
        <taxon>Insecta</taxon>
        <taxon>Pterygota</taxon>
        <taxon>Neoptera</taxon>
        <taxon>Endopterygota</taxon>
        <taxon>Lepidoptera</taxon>
        <taxon>Glossata</taxon>
        <taxon>Ditrysia</taxon>
        <taxon>Pyraloidea</taxon>
        <taxon>Crambidae</taxon>
        <taxon>Pyraustinae</taxon>
        <taxon>Loxostege</taxon>
    </lineage>
</organism>
<reference evidence="14 15" key="1">
    <citation type="submission" date="2024-06" db="EMBL/GenBank/DDBJ databases">
        <title>A chromosome-level genome assembly of beet webworm, Loxostege sticticalis.</title>
        <authorList>
            <person name="Zhang Y."/>
        </authorList>
    </citation>
    <scope>NUCLEOTIDE SEQUENCE [LARGE SCALE GENOMIC DNA]</scope>
    <source>
        <strain evidence="13">AQ026</strain>
        <strain evidence="12">AQ028</strain>
        <tissue evidence="12">Male pupae</tissue>
        <tissue evidence="13">Whole body</tissue>
    </source>
</reference>
<dbReference type="GO" id="GO:0005737">
    <property type="term" value="C:cytoplasm"/>
    <property type="evidence" value="ECO:0007669"/>
    <property type="project" value="UniProtKB-SubCell"/>
</dbReference>
<evidence type="ECO:0000259" key="10">
    <source>
        <dbReference type="PROSITE" id="PS51986"/>
    </source>
</evidence>
<evidence type="ECO:0000256" key="6">
    <source>
        <dbReference type="ARBA" id="ARBA00022741"/>
    </source>
</evidence>
<dbReference type="InterPro" id="IPR008146">
    <property type="entry name" value="Gln_synth_cat_dom"/>
</dbReference>
<dbReference type="SMART" id="SM01230">
    <property type="entry name" value="Gln-synt_C"/>
    <property type="match status" value="1"/>
</dbReference>
<dbReference type="InterPro" id="IPR027302">
    <property type="entry name" value="Gln_synth_N_conserv_site"/>
</dbReference>
<evidence type="ECO:0000256" key="7">
    <source>
        <dbReference type="ARBA" id="ARBA00022840"/>
    </source>
</evidence>
<comment type="caution">
    <text evidence="12">The sequence shown here is derived from an EMBL/GenBank/DDBJ whole genome shotgun (WGS) entry which is preliminary data.</text>
</comment>
<dbReference type="InterPro" id="IPR050292">
    <property type="entry name" value="Glutamine_Synthetase"/>
</dbReference>
<sequence length="410" mass="45805">MDYLSKCIACVHRYSNVIVISKRTMLKHSINHIMNKKVMDRYMRLPSPCNKVLATYVWIDGSGINMRCKDRILNCVPCCADAAPPWAFDGSSTGQASTDDSDTKLQPAAVYRDPFRMEPHVLVLSEVYVGDKNEPAKTNFRKFCNDLCDKHKDEEPWFGLEQECTMLDVDGWGLGWPKGGGFPAVKYQFSYCGVGAKYIAGRDISEAHAKACLYAGLDFEGTNAEVMFGCWEWQIGTTVGIKAPDDLWMSRYIMARVAEDYGVDVTYHPKPMGMLHPGVGMHHNFSTKRMRSDGGYAFIEECIKKLEKNHMKHMCQYGADEATNRMRLSGKFETSPFDKFSWGIANRKASIRLQRNIKEKGKGFMEDRRPAGDCDPYRVCGLLMETCLGDGSGGGSGGGGPCSKPSPCKK</sequence>
<evidence type="ECO:0000313" key="13">
    <source>
        <dbReference type="EMBL" id="KAL0894226.1"/>
    </source>
</evidence>
<keyword evidence="14" id="KW-1185">Reference proteome</keyword>
<dbReference type="FunFam" id="3.30.590.10:FF:000011">
    <property type="entry name" value="Glutamine synthetase"/>
    <property type="match status" value="1"/>
</dbReference>
<dbReference type="SUPFAM" id="SSF55931">
    <property type="entry name" value="Glutamine synthetase/guanido kinase"/>
    <property type="match status" value="1"/>
</dbReference>
<evidence type="ECO:0000256" key="2">
    <source>
        <dbReference type="ARBA" id="ARBA00009897"/>
    </source>
</evidence>
<dbReference type="Pfam" id="PF00120">
    <property type="entry name" value="Gln-synt_C"/>
    <property type="match status" value="1"/>
</dbReference>
<dbReference type="InterPro" id="IPR036651">
    <property type="entry name" value="Gln_synt_N_sf"/>
</dbReference>
<keyword evidence="7" id="KW-0067">ATP-binding</keyword>
<dbReference type="EMBL" id="JBEDNZ010000005">
    <property type="protein sequence ID" value="KAL0842406.1"/>
    <property type="molecule type" value="Genomic_DNA"/>
</dbReference>
<evidence type="ECO:0000313" key="14">
    <source>
        <dbReference type="Proteomes" id="UP001549920"/>
    </source>
</evidence>
<dbReference type="EC" id="6.3.1.2" evidence="3"/>
<dbReference type="PANTHER" id="PTHR20852">
    <property type="entry name" value="GLUTAMINE SYNTHETASE"/>
    <property type="match status" value="1"/>
</dbReference>
<dbReference type="AlphaFoldDB" id="A0ABD0TH32"/>
<evidence type="ECO:0000259" key="11">
    <source>
        <dbReference type="PROSITE" id="PS51987"/>
    </source>
</evidence>
<comment type="similarity">
    <text evidence="2 8 9">Belongs to the glutamine synthetase family.</text>
</comment>
<proteinExistence type="inferred from homology"/>
<dbReference type="EMBL" id="JBEUOH010000005">
    <property type="protein sequence ID" value="KAL0894226.1"/>
    <property type="molecule type" value="Genomic_DNA"/>
</dbReference>
<dbReference type="Proteomes" id="UP001549920">
    <property type="component" value="Unassembled WGS sequence"/>
</dbReference>
<dbReference type="PROSITE" id="PS00180">
    <property type="entry name" value="GLNA_1"/>
    <property type="match status" value="1"/>
</dbReference>
<dbReference type="GO" id="GO:0005524">
    <property type="term" value="F:ATP binding"/>
    <property type="evidence" value="ECO:0007669"/>
    <property type="project" value="UniProtKB-KW"/>
</dbReference>
<evidence type="ECO:0000256" key="4">
    <source>
        <dbReference type="ARBA" id="ARBA00022490"/>
    </source>
</evidence>
<dbReference type="PROSITE" id="PS51987">
    <property type="entry name" value="GS_CATALYTIC"/>
    <property type="match status" value="1"/>
</dbReference>
<dbReference type="InterPro" id="IPR014746">
    <property type="entry name" value="Gln_synth/guanido_kin_cat_dom"/>
</dbReference>
<dbReference type="Gene3D" id="3.10.20.70">
    <property type="entry name" value="Glutamine synthetase, N-terminal domain"/>
    <property type="match status" value="1"/>
</dbReference>
<evidence type="ECO:0000313" key="12">
    <source>
        <dbReference type="EMBL" id="KAL0842406.1"/>
    </source>
</evidence>
<keyword evidence="5" id="KW-0436">Ligase</keyword>
<keyword evidence="6" id="KW-0547">Nucleotide-binding</keyword>
<dbReference type="Proteomes" id="UP001549921">
    <property type="component" value="Unassembled WGS sequence"/>
</dbReference>
<evidence type="ECO:0000313" key="15">
    <source>
        <dbReference type="Proteomes" id="UP001549921"/>
    </source>
</evidence>
<evidence type="ECO:0000256" key="3">
    <source>
        <dbReference type="ARBA" id="ARBA00012937"/>
    </source>
</evidence>
<protein>
    <recommendedName>
        <fullName evidence="3">glutamine synthetase</fullName>
        <ecNumber evidence="3">6.3.1.2</ecNumber>
    </recommendedName>
</protein>
<evidence type="ECO:0000256" key="9">
    <source>
        <dbReference type="RuleBase" id="RU000384"/>
    </source>
</evidence>
<evidence type="ECO:0000256" key="5">
    <source>
        <dbReference type="ARBA" id="ARBA00022598"/>
    </source>
</evidence>
<dbReference type="Gene3D" id="3.30.590.10">
    <property type="entry name" value="Glutamine synthetase/guanido kinase, catalytic domain"/>
    <property type="match status" value="1"/>
</dbReference>
<feature type="domain" description="GS catalytic" evidence="11">
    <location>
        <begin position="136"/>
        <end position="410"/>
    </location>
</feature>